<sequence>MKSEEFFQSHPVFTREEYAESRTGSPRTVESLLRSHSQSGRITRVRRGLYVSSPAKRAEGVDPYLIASRVTPDAAVSHHAAFQFHGRSYSIWNQITFLTQSHARAFEFGPIQYVPLRPPASLDDPLGVGIETLFYAGGMVRVSSLERAMVDMLHNPAYGGGWEEIWRSLDMVEFFDLKMLVSYAIKLGSATTVARLGFYLSQHRERLFVEQGHLEELAAHAPKNACYMDTSRRSGRLVHPWNLIVPEFVLNQGWNEVA</sequence>
<reference evidence="3 4" key="1">
    <citation type="submission" date="2019-08" db="EMBL/GenBank/DDBJ databases">
        <authorList>
            <person name="Liang Q."/>
        </authorList>
    </citation>
    <scope>NUCLEOTIDE SEQUENCE [LARGE SCALE GENOMIC DNA]</scope>
    <source>
        <strain evidence="3 4">V1718</strain>
    </source>
</reference>
<dbReference type="Pfam" id="PF13338">
    <property type="entry name" value="AbiEi_4"/>
    <property type="match status" value="1"/>
</dbReference>
<evidence type="ECO:0000313" key="3">
    <source>
        <dbReference type="EMBL" id="QED28477.1"/>
    </source>
</evidence>
<evidence type="ECO:0000256" key="1">
    <source>
        <dbReference type="SAM" id="MobiDB-lite"/>
    </source>
</evidence>
<dbReference type="EMBL" id="CP042467">
    <property type="protein sequence ID" value="QED28477.1"/>
    <property type="molecule type" value="Genomic_DNA"/>
</dbReference>
<name>A0A5B8XTP3_9DELT</name>
<feature type="compositionally biased region" description="Polar residues" evidence="1">
    <location>
        <begin position="22"/>
        <end position="36"/>
    </location>
</feature>
<gene>
    <name evidence="3" type="ORF">FRD01_14800</name>
</gene>
<feature type="region of interest" description="Disordered" evidence="1">
    <location>
        <begin position="17"/>
        <end position="36"/>
    </location>
</feature>
<keyword evidence="4" id="KW-1185">Reference proteome</keyword>
<dbReference type="Proteomes" id="UP000321595">
    <property type="component" value="Chromosome"/>
</dbReference>
<dbReference type="InterPro" id="IPR025159">
    <property type="entry name" value="AbiEi_N"/>
</dbReference>
<evidence type="ECO:0000313" key="4">
    <source>
        <dbReference type="Proteomes" id="UP000321595"/>
    </source>
</evidence>
<evidence type="ECO:0000259" key="2">
    <source>
        <dbReference type="Pfam" id="PF13338"/>
    </source>
</evidence>
<organism evidence="3 4">
    <name type="scientific">Microvenator marinus</name>
    <dbReference type="NCBI Taxonomy" id="2600177"/>
    <lineage>
        <taxon>Bacteria</taxon>
        <taxon>Deltaproteobacteria</taxon>
        <taxon>Bradymonadales</taxon>
        <taxon>Microvenatoraceae</taxon>
        <taxon>Microvenator</taxon>
    </lineage>
</organism>
<dbReference type="OrthoDB" id="42441at2"/>
<accession>A0A5B8XTP3</accession>
<dbReference type="KEGG" id="bbae:FRD01_14800"/>
<feature type="domain" description="AbiEi antitoxin N-terminal" evidence="2">
    <location>
        <begin position="4"/>
        <end position="51"/>
    </location>
</feature>
<protein>
    <submittedName>
        <fullName evidence="3">Transcriptional regulator</fullName>
    </submittedName>
</protein>
<proteinExistence type="predicted"/>
<dbReference type="AlphaFoldDB" id="A0A5B8XTP3"/>